<feature type="transmembrane region" description="Helical" evidence="8">
    <location>
        <begin position="193"/>
        <end position="210"/>
    </location>
</feature>
<dbReference type="PANTHER" id="PTHR45711">
    <property type="entry name" value="CHLORIDE CHANNEL PROTEIN"/>
    <property type="match status" value="1"/>
</dbReference>
<proteinExistence type="predicted"/>
<keyword evidence="2" id="KW-0813">Transport</keyword>
<accession>A0ABS8KEQ3</accession>
<dbReference type="InterPro" id="IPR001807">
    <property type="entry name" value="ClC"/>
</dbReference>
<keyword evidence="5" id="KW-0406">Ion transport</keyword>
<dbReference type="Gene3D" id="1.10.3080.10">
    <property type="entry name" value="Clc chloride channel"/>
    <property type="match status" value="1"/>
</dbReference>
<feature type="transmembrane region" description="Helical" evidence="8">
    <location>
        <begin position="268"/>
        <end position="285"/>
    </location>
</feature>
<dbReference type="EMBL" id="JAJITC010000007">
    <property type="protein sequence ID" value="MCC8403233.1"/>
    <property type="molecule type" value="Genomic_DNA"/>
</dbReference>
<evidence type="ECO:0000256" key="7">
    <source>
        <dbReference type="ARBA" id="ARBA00023214"/>
    </source>
</evidence>
<dbReference type="CDD" id="cd01031">
    <property type="entry name" value="EriC"/>
    <property type="match status" value="1"/>
</dbReference>
<feature type="transmembrane region" description="Helical" evidence="8">
    <location>
        <begin position="156"/>
        <end position="181"/>
    </location>
</feature>
<protein>
    <submittedName>
        <fullName evidence="9">H(+)/Cl(-) exchange transporter ClcA</fullName>
    </submittedName>
</protein>
<evidence type="ECO:0000313" key="10">
    <source>
        <dbReference type="Proteomes" id="UP001430614"/>
    </source>
</evidence>
<keyword evidence="7" id="KW-0868">Chloride</keyword>
<evidence type="ECO:0000256" key="4">
    <source>
        <dbReference type="ARBA" id="ARBA00022989"/>
    </source>
</evidence>
<dbReference type="SUPFAM" id="SSF81340">
    <property type="entry name" value="Clc chloride channel"/>
    <property type="match status" value="1"/>
</dbReference>
<gene>
    <name evidence="9" type="primary">clcA</name>
    <name evidence="9" type="ORF">LJ655_15275</name>
</gene>
<keyword evidence="3 8" id="KW-0812">Transmembrane</keyword>
<comment type="caution">
    <text evidence="9">The sequence shown here is derived from an EMBL/GenBank/DDBJ whole genome shotgun (WGS) entry which is preliminary data.</text>
</comment>
<evidence type="ECO:0000256" key="1">
    <source>
        <dbReference type="ARBA" id="ARBA00004141"/>
    </source>
</evidence>
<feature type="transmembrane region" description="Helical" evidence="8">
    <location>
        <begin position="394"/>
        <end position="414"/>
    </location>
</feature>
<dbReference type="Pfam" id="PF00654">
    <property type="entry name" value="Voltage_CLC"/>
    <property type="match status" value="1"/>
</dbReference>
<feature type="transmembrane region" description="Helical" evidence="8">
    <location>
        <begin position="107"/>
        <end position="126"/>
    </location>
</feature>
<keyword evidence="6 8" id="KW-0472">Membrane</keyword>
<evidence type="ECO:0000256" key="5">
    <source>
        <dbReference type="ARBA" id="ARBA00023065"/>
    </source>
</evidence>
<keyword evidence="10" id="KW-1185">Reference proteome</keyword>
<dbReference type="PANTHER" id="PTHR45711:SF10">
    <property type="entry name" value="CHLORIDE CHANNEL PROTEIN"/>
    <property type="match status" value="1"/>
</dbReference>
<dbReference type="InterPro" id="IPR014743">
    <property type="entry name" value="Cl-channel_core"/>
</dbReference>
<sequence length="439" mass="44901">MNDVETAEPQSGLVMLAICAVVAGTVGGVIGVLFRFTLESADRLRNAFVGWAHSEHVLGFVLVLLATSAATALAARLVRRRSPHAVGSGIPHVEAVLKGESAPASAALIPVKFIGGVLAIGAGLALGREGPSVQISATIANELGRLFRRSADDCRILIAAGAGAGLATAFNAPIAGAVFVLEELLRRFEMRTAVAALGASAAAIAVARVLHGDAPDFQFGGAPLPGFGTVPAYLVLGIITGLLGTAYCRTILWTLAAADRLSRRPSEARAALIGAVAGLLAWFAPELAGGGDPLTQRAISGIGALSTIALAFVIRFGFGAISYAAATPGGLFAPMLVLGAQIGLVCGRIASVQFPNVPSDPSAFAVVGMAAFFTAVVRAPLTGIVLVTEMTGNYTLLLPMLTASFAAMIVPIALRCPPIYDSLSERLPHERSRAAKPVT</sequence>
<dbReference type="NCBIfam" id="NF003640">
    <property type="entry name" value="PRK05277.1"/>
    <property type="match status" value="1"/>
</dbReference>
<evidence type="ECO:0000256" key="2">
    <source>
        <dbReference type="ARBA" id="ARBA00022448"/>
    </source>
</evidence>
<organism evidence="9 10">
    <name type="scientific">Paraburkholderia translucens</name>
    <dbReference type="NCBI Taxonomy" id="2886945"/>
    <lineage>
        <taxon>Bacteria</taxon>
        <taxon>Pseudomonadati</taxon>
        <taxon>Pseudomonadota</taxon>
        <taxon>Betaproteobacteria</taxon>
        <taxon>Burkholderiales</taxon>
        <taxon>Burkholderiaceae</taxon>
        <taxon>Paraburkholderia</taxon>
    </lineage>
</organism>
<feature type="transmembrane region" description="Helical" evidence="8">
    <location>
        <begin position="330"/>
        <end position="351"/>
    </location>
</feature>
<evidence type="ECO:0000313" key="9">
    <source>
        <dbReference type="EMBL" id="MCC8403233.1"/>
    </source>
</evidence>
<evidence type="ECO:0000256" key="8">
    <source>
        <dbReference type="SAM" id="Phobius"/>
    </source>
</evidence>
<dbReference type="RefSeq" id="WP_230562087.1">
    <property type="nucleotide sequence ID" value="NZ_JAJITC010000007.1"/>
</dbReference>
<reference evidence="9 10" key="1">
    <citation type="submission" date="2021-11" db="EMBL/GenBank/DDBJ databases">
        <authorList>
            <person name="Oh E.-T."/>
            <person name="Kim S.-B."/>
        </authorList>
    </citation>
    <scope>NUCLEOTIDE SEQUENCE [LARGE SCALE GENOMIC DNA]</scope>
    <source>
        <strain evidence="9 10">MMS20-SJTN17</strain>
    </source>
</reference>
<comment type="subcellular location">
    <subcellularLocation>
        <location evidence="1">Membrane</location>
        <topology evidence="1">Multi-pass membrane protein</topology>
    </subcellularLocation>
</comment>
<feature type="transmembrane region" description="Helical" evidence="8">
    <location>
        <begin position="12"/>
        <end position="36"/>
    </location>
</feature>
<evidence type="ECO:0000256" key="6">
    <source>
        <dbReference type="ARBA" id="ARBA00023136"/>
    </source>
</evidence>
<dbReference type="Proteomes" id="UP001430614">
    <property type="component" value="Unassembled WGS sequence"/>
</dbReference>
<evidence type="ECO:0000256" key="3">
    <source>
        <dbReference type="ARBA" id="ARBA00022692"/>
    </source>
</evidence>
<feature type="transmembrane region" description="Helical" evidence="8">
    <location>
        <begin position="56"/>
        <end position="75"/>
    </location>
</feature>
<feature type="transmembrane region" description="Helical" evidence="8">
    <location>
        <begin position="297"/>
        <end position="318"/>
    </location>
</feature>
<feature type="transmembrane region" description="Helical" evidence="8">
    <location>
        <begin position="363"/>
        <end position="387"/>
    </location>
</feature>
<dbReference type="PRINTS" id="PR00762">
    <property type="entry name" value="CLCHANNEL"/>
</dbReference>
<name>A0ABS8KEQ3_9BURK</name>
<feature type="transmembrane region" description="Helical" evidence="8">
    <location>
        <begin position="230"/>
        <end position="256"/>
    </location>
</feature>
<keyword evidence="4 8" id="KW-1133">Transmembrane helix</keyword>